<name>A0A0V7ZII7_9CYAN</name>
<accession>A0A0V7ZII7</accession>
<protein>
    <submittedName>
        <fullName evidence="2">Uncharacterized protein</fullName>
    </submittedName>
</protein>
<keyword evidence="3" id="KW-1185">Reference proteome</keyword>
<evidence type="ECO:0000313" key="3">
    <source>
        <dbReference type="Proteomes" id="UP000053372"/>
    </source>
</evidence>
<feature type="transmembrane region" description="Helical" evidence="1">
    <location>
        <begin position="87"/>
        <end position="109"/>
    </location>
</feature>
<keyword evidence="1" id="KW-0472">Membrane</keyword>
<dbReference type="OrthoDB" id="560533at2"/>
<sequence length="166" mass="18983">MPSSKFSSKLLNKAVDYQGVYPCPLCRAGDISNMTLMEAMSCNFCQQIFTVDLEKQELILPSRQPPLTWRWDGMNWKQPRLEGVELGWGYTVGALAFIALPTTLTGIIAYCLPPQPEQPFTWVPCIWAFLTFLSHSSVIIWLFVEIYQIPVASYFRAMQQRLLNPN</sequence>
<dbReference type="RefSeq" id="WP_058184219.1">
    <property type="nucleotide sequence ID" value="NZ_LMTZ01000125.1"/>
</dbReference>
<comment type="caution">
    <text evidence="2">The sequence shown here is derived from an EMBL/GenBank/DDBJ whole genome shotgun (WGS) entry which is preliminary data.</text>
</comment>
<evidence type="ECO:0000313" key="2">
    <source>
        <dbReference type="EMBL" id="KST64280.1"/>
    </source>
</evidence>
<keyword evidence="1" id="KW-1133">Transmembrane helix</keyword>
<gene>
    <name evidence="2" type="ORF">BC008_16720</name>
</gene>
<proteinExistence type="predicted"/>
<keyword evidence="1" id="KW-0812">Transmembrane</keyword>
<organism evidence="2 3">
    <name type="scientific">Mastigocoleus testarum BC008</name>
    <dbReference type="NCBI Taxonomy" id="371196"/>
    <lineage>
        <taxon>Bacteria</taxon>
        <taxon>Bacillati</taxon>
        <taxon>Cyanobacteriota</taxon>
        <taxon>Cyanophyceae</taxon>
        <taxon>Nostocales</taxon>
        <taxon>Hapalosiphonaceae</taxon>
        <taxon>Mastigocoleus</taxon>
    </lineage>
</organism>
<dbReference type="AlphaFoldDB" id="A0A0V7ZII7"/>
<dbReference type="EMBL" id="LMTZ01000125">
    <property type="protein sequence ID" value="KST64280.1"/>
    <property type="molecule type" value="Genomic_DNA"/>
</dbReference>
<evidence type="ECO:0000256" key="1">
    <source>
        <dbReference type="SAM" id="Phobius"/>
    </source>
</evidence>
<reference evidence="2 3" key="1">
    <citation type="journal article" date="2015" name="Genome Announc.">
        <title>Draft Genome of the Euendolithic (true boring) Cyanobacterium Mastigocoleus testarum strain BC008.</title>
        <authorList>
            <person name="Guida B.S."/>
            <person name="Garcia-Pichel F."/>
        </authorList>
    </citation>
    <scope>NUCLEOTIDE SEQUENCE [LARGE SCALE GENOMIC DNA]</scope>
    <source>
        <strain evidence="2 3">BC008</strain>
    </source>
</reference>
<feature type="transmembrane region" description="Helical" evidence="1">
    <location>
        <begin position="121"/>
        <end position="144"/>
    </location>
</feature>
<dbReference type="Proteomes" id="UP000053372">
    <property type="component" value="Unassembled WGS sequence"/>
</dbReference>